<feature type="transmembrane region" description="Helical" evidence="13">
    <location>
        <begin position="94"/>
        <end position="124"/>
    </location>
</feature>
<dbReference type="PANTHER" id="PTHR30529:SF1">
    <property type="entry name" value="CYTOCHROME B561 HOMOLOG 2"/>
    <property type="match status" value="1"/>
</dbReference>
<dbReference type="InterPro" id="IPR011577">
    <property type="entry name" value="Cyt_b561_bac/Ni-Hgenase"/>
</dbReference>
<dbReference type="GO" id="GO:0046872">
    <property type="term" value="F:metal ion binding"/>
    <property type="evidence" value="ECO:0007669"/>
    <property type="project" value="UniProtKB-KW"/>
</dbReference>
<accession>A0A809S3X5</accession>
<evidence type="ECO:0000256" key="1">
    <source>
        <dbReference type="ARBA" id="ARBA00001970"/>
    </source>
</evidence>
<evidence type="ECO:0000256" key="10">
    <source>
        <dbReference type="ARBA" id="ARBA00023004"/>
    </source>
</evidence>
<feature type="transmembrane region" description="Helical" evidence="13">
    <location>
        <begin position="12"/>
        <end position="33"/>
    </location>
</feature>
<evidence type="ECO:0000313" key="16">
    <source>
        <dbReference type="Proteomes" id="UP000463939"/>
    </source>
</evidence>
<dbReference type="RefSeq" id="WP_162085316.1">
    <property type="nucleotide sequence ID" value="NZ_AP021881.1"/>
</dbReference>
<dbReference type="GO" id="GO:0022904">
    <property type="term" value="P:respiratory electron transport chain"/>
    <property type="evidence" value="ECO:0007669"/>
    <property type="project" value="InterPro"/>
</dbReference>
<keyword evidence="11 13" id="KW-0472">Membrane</keyword>
<evidence type="ECO:0000256" key="7">
    <source>
        <dbReference type="ARBA" id="ARBA00022723"/>
    </source>
</evidence>
<dbReference type="GO" id="GO:0005886">
    <property type="term" value="C:plasma membrane"/>
    <property type="evidence" value="ECO:0007669"/>
    <property type="project" value="UniProtKB-SubCell"/>
</dbReference>
<keyword evidence="10" id="KW-0408">Iron</keyword>
<keyword evidence="5" id="KW-0349">Heme</keyword>
<evidence type="ECO:0000256" key="4">
    <source>
        <dbReference type="ARBA" id="ARBA00022475"/>
    </source>
</evidence>
<keyword evidence="7" id="KW-0479">Metal-binding</keyword>
<dbReference type="GO" id="GO:0009055">
    <property type="term" value="F:electron transfer activity"/>
    <property type="evidence" value="ECO:0007669"/>
    <property type="project" value="InterPro"/>
</dbReference>
<evidence type="ECO:0000256" key="12">
    <source>
        <dbReference type="ARBA" id="ARBA00037975"/>
    </source>
</evidence>
<evidence type="ECO:0000256" key="11">
    <source>
        <dbReference type="ARBA" id="ARBA00023136"/>
    </source>
</evidence>
<feature type="domain" description="Cytochrome b561 bacterial/Ni-hydrogenase" evidence="14">
    <location>
        <begin position="7"/>
        <end position="177"/>
    </location>
</feature>
<evidence type="ECO:0000313" key="15">
    <source>
        <dbReference type="EMBL" id="BBP01548.1"/>
    </source>
</evidence>
<proteinExistence type="inferred from homology"/>
<dbReference type="EMBL" id="AP021881">
    <property type="protein sequence ID" value="BBP01548.1"/>
    <property type="molecule type" value="Genomic_DNA"/>
</dbReference>
<organism evidence="15 16">
    <name type="scientific">Sulfuriferula nivalis</name>
    <dbReference type="NCBI Taxonomy" id="2675298"/>
    <lineage>
        <taxon>Bacteria</taxon>
        <taxon>Pseudomonadati</taxon>
        <taxon>Pseudomonadota</taxon>
        <taxon>Betaproteobacteria</taxon>
        <taxon>Nitrosomonadales</taxon>
        <taxon>Sulfuricellaceae</taxon>
        <taxon>Sulfuriferula</taxon>
    </lineage>
</organism>
<dbReference type="InterPro" id="IPR016174">
    <property type="entry name" value="Di-haem_cyt_TM"/>
</dbReference>
<dbReference type="GO" id="GO:0020037">
    <property type="term" value="F:heme binding"/>
    <property type="evidence" value="ECO:0007669"/>
    <property type="project" value="TreeGrafter"/>
</dbReference>
<keyword evidence="6 13" id="KW-0812">Transmembrane</keyword>
<evidence type="ECO:0000256" key="2">
    <source>
        <dbReference type="ARBA" id="ARBA00004651"/>
    </source>
</evidence>
<comment type="cofactor">
    <cofactor evidence="1">
        <name>heme b</name>
        <dbReference type="ChEBI" id="CHEBI:60344"/>
    </cofactor>
</comment>
<protein>
    <submittedName>
        <fullName evidence="15">Cytochrome b</fullName>
    </submittedName>
</protein>
<dbReference type="Gene3D" id="1.20.950.20">
    <property type="entry name" value="Transmembrane di-heme cytochromes, Chain C"/>
    <property type="match status" value="1"/>
</dbReference>
<sequence length="182" mass="19964">MKHSISYNSTAIVLHWLIALLIAVTFPIAWIMVDMKDDSPAQLSWFAVHISIGISILLLVTLRLINRLFSGVPAAPANTPVAIQKLTGLIHLGLYALMFIVPLTGWVMASAGGHAVSFFGLFSLPDLVVKNDGLHETTESLHETVAYILLGLIALHTAAALKHQIIQRDDVLARMLPFLRKR</sequence>
<evidence type="ECO:0000256" key="5">
    <source>
        <dbReference type="ARBA" id="ARBA00022617"/>
    </source>
</evidence>
<evidence type="ECO:0000256" key="8">
    <source>
        <dbReference type="ARBA" id="ARBA00022982"/>
    </source>
</evidence>
<dbReference type="Pfam" id="PF01292">
    <property type="entry name" value="Ni_hydr_CYTB"/>
    <property type="match status" value="1"/>
</dbReference>
<comment type="similarity">
    <text evidence="12">Belongs to the cytochrome b561 family.</text>
</comment>
<dbReference type="Proteomes" id="UP000463939">
    <property type="component" value="Chromosome"/>
</dbReference>
<name>A0A809S3X5_9PROT</name>
<evidence type="ECO:0000259" key="14">
    <source>
        <dbReference type="Pfam" id="PF01292"/>
    </source>
</evidence>
<evidence type="ECO:0000256" key="13">
    <source>
        <dbReference type="SAM" id="Phobius"/>
    </source>
</evidence>
<evidence type="ECO:0000256" key="6">
    <source>
        <dbReference type="ARBA" id="ARBA00022692"/>
    </source>
</evidence>
<keyword evidence="8" id="KW-0249">Electron transport</keyword>
<reference evidence="16" key="1">
    <citation type="submission" date="2019-11" db="EMBL/GenBank/DDBJ databases">
        <title>Isolation and characterization of a novel species in the genus Sulfuriferula.</title>
        <authorList>
            <person name="Mochizuki J."/>
            <person name="Kojima H."/>
            <person name="Fukui M."/>
        </authorList>
    </citation>
    <scope>NUCLEOTIDE SEQUENCE [LARGE SCALE GENOMIC DNA]</scope>
    <source>
        <strain evidence="16">SGTM</strain>
    </source>
</reference>
<keyword evidence="16" id="KW-1185">Reference proteome</keyword>
<gene>
    <name evidence="15" type="ORF">SFSGTM_22560</name>
</gene>
<dbReference type="PANTHER" id="PTHR30529">
    <property type="entry name" value="CYTOCHROME B561"/>
    <property type="match status" value="1"/>
</dbReference>
<dbReference type="KEGG" id="sniv:SFSGTM_22560"/>
<dbReference type="SUPFAM" id="SSF81342">
    <property type="entry name" value="Transmembrane di-heme cytochromes"/>
    <property type="match status" value="1"/>
</dbReference>
<feature type="transmembrane region" description="Helical" evidence="13">
    <location>
        <begin position="144"/>
        <end position="161"/>
    </location>
</feature>
<keyword evidence="4" id="KW-1003">Cell membrane</keyword>
<keyword evidence="9 13" id="KW-1133">Transmembrane helix</keyword>
<dbReference type="AlphaFoldDB" id="A0A809S3X5"/>
<keyword evidence="3" id="KW-0813">Transport</keyword>
<evidence type="ECO:0000256" key="3">
    <source>
        <dbReference type="ARBA" id="ARBA00022448"/>
    </source>
</evidence>
<evidence type="ECO:0000256" key="9">
    <source>
        <dbReference type="ARBA" id="ARBA00022989"/>
    </source>
</evidence>
<feature type="transmembrane region" description="Helical" evidence="13">
    <location>
        <begin position="45"/>
        <end position="65"/>
    </location>
</feature>
<comment type="subcellular location">
    <subcellularLocation>
        <location evidence="2">Cell membrane</location>
        <topology evidence="2">Multi-pass membrane protein</topology>
    </subcellularLocation>
</comment>
<dbReference type="InterPro" id="IPR052168">
    <property type="entry name" value="Cytochrome_b561_oxidase"/>
</dbReference>